<proteinExistence type="predicted"/>
<dbReference type="Gramene" id="A01p21660.2_BraZ1">
    <property type="protein sequence ID" value="A01p21660.2_BraZ1.CDS.1"/>
    <property type="gene ID" value="A01g21660.2_BraZ1"/>
</dbReference>
<name>A0A8D9GW11_BRACM</name>
<dbReference type="EMBL" id="LS974617">
    <property type="protein sequence ID" value="CAG7888090.1"/>
    <property type="molecule type" value="Genomic_DNA"/>
</dbReference>
<organism evidence="1 2">
    <name type="scientific">Brassica campestris</name>
    <name type="common">Field mustard</name>
    <dbReference type="NCBI Taxonomy" id="3711"/>
    <lineage>
        <taxon>Eukaryota</taxon>
        <taxon>Viridiplantae</taxon>
        <taxon>Streptophyta</taxon>
        <taxon>Embryophyta</taxon>
        <taxon>Tracheophyta</taxon>
        <taxon>Spermatophyta</taxon>
        <taxon>Magnoliopsida</taxon>
        <taxon>eudicotyledons</taxon>
        <taxon>Gunneridae</taxon>
        <taxon>Pentapetalae</taxon>
        <taxon>rosids</taxon>
        <taxon>malvids</taxon>
        <taxon>Brassicales</taxon>
        <taxon>Brassicaceae</taxon>
        <taxon>Brassiceae</taxon>
        <taxon>Brassica</taxon>
    </lineage>
</organism>
<reference evidence="1 2" key="1">
    <citation type="submission" date="2021-07" db="EMBL/GenBank/DDBJ databases">
        <authorList>
            <consortium name="Genoscope - CEA"/>
            <person name="William W."/>
        </authorList>
    </citation>
    <scope>NUCLEOTIDE SEQUENCE [LARGE SCALE GENOMIC DNA]</scope>
</reference>
<protein>
    <submittedName>
        <fullName evidence="1">Uncharacterized protein</fullName>
    </submittedName>
</protein>
<dbReference type="Proteomes" id="UP000694005">
    <property type="component" value="Chromosome A01"/>
</dbReference>
<gene>
    <name evidence="1" type="ORF">BRAPAZ1V2_A01P21660.2</name>
</gene>
<evidence type="ECO:0000313" key="1">
    <source>
        <dbReference type="EMBL" id="CAG7888090.1"/>
    </source>
</evidence>
<dbReference type="AlphaFoldDB" id="A0A8D9GW11"/>
<sequence length="96" mass="11036">MIFYVKAKKQITFSSQTILMSHVNTKKYEMSSLLILPKNQDRNYRAASTGNKRGSEKISNITWQLLKDHIVKLSSSVVMKLNDTPFLPNLPLLPVW</sequence>
<accession>A0A8D9GW11</accession>
<evidence type="ECO:0000313" key="2">
    <source>
        <dbReference type="Proteomes" id="UP000694005"/>
    </source>
</evidence>